<dbReference type="GeneID" id="4564656"/>
<keyword evidence="2" id="KW-0812">Transmembrane</keyword>
<organism evidence="3 4">
    <name type="scientific">Coccidioides immitis (strain RS)</name>
    <name type="common">Valley fever fungus</name>
    <dbReference type="NCBI Taxonomy" id="246410"/>
    <lineage>
        <taxon>Eukaryota</taxon>
        <taxon>Fungi</taxon>
        <taxon>Dikarya</taxon>
        <taxon>Ascomycota</taxon>
        <taxon>Pezizomycotina</taxon>
        <taxon>Eurotiomycetes</taxon>
        <taxon>Eurotiomycetidae</taxon>
        <taxon>Onygenales</taxon>
        <taxon>Onygenaceae</taxon>
        <taxon>Coccidioides</taxon>
    </lineage>
</organism>
<reference evidence="4" key="2">
    <citation type="journal article" date="2010" name="Genome Res.">
        <title>Population genomic sequencing of Coccidioides fungi reveals recent hybridization and transposon control.</title>
        <authorList>
            <person name="Neafsey D.E."/>
            <person name="Barker B.M."/>
            <person name="Sharpton T.J."/>
            <person name="Stajich J.E."/>
            <person name="Park D.J."/>
            <person name="Whiston E."/>
            <person name="Hung C.-Y."/>
            <person name="McMahan C."/>
            <person name="White J."/>
            <person name="Sykes S."/>
            <person name="Heiman D."/>
            <person name="Young S."/>
            <person name="Zeng Q."/>
            <person name="Abouelleil A."/>
            <person name="Aftuck L."/>
            <person name="Bessette D."/>
            <person name="Brown A."/>
            <person name="FitzGerald M."/>
            <person name="Lui A."/>
            <person name="Macdonald J.P."/>
            <person name="Priest M."/>
            <person name="Orbach M.J."/>
            <person name="Galgiani J.N."/>
            <person name="Kirkland T.N."/>
            <person name="Cole G.T."/>
            <person name="Birren B.W."/>
            <person name="Henn M.R."/>
            <person name="Taylor J.W."/>
            <person name="Rounsley S.D."/>
        </authorList>
    </citation>
    <scope>GENOME REANNOTATION</scope>
    <source>
        <strain evidence="4">RS</strain>
    </source>
</reference>
<dbReference type="KEGG" id="cim:CIMG_05273"/>
<feature type="region of interest" description="Disordered" evidence="1">
    <location>
        <begin position="102"/>
        <end position="147"/>
    </location>
</feature>
<name>J3KF75_COCIM</name>
<gene>
    <name evidence="3" type="ORF">CIMG_05273</name>
</gene>
<evidence type="ECO:0000256" key="2">
    <source>
        <dbReference type="SAM" id="Phobius"/>
    </source>
</evidence>
<feature type="transmembrane region" description="Helical" evidence="2">
    <location>
        <begin position="284"/>
        <end position="303"/>
    </location>
</feature>
<feature type="compositionally biased region" description="Polar residues" evidence="1">
    <location>
        <begin position="171"/>
        <end position="181"/>
    </location>
</feature>
<keyword evidence="4" id="KW-1185">Reference proteome</keyword>
<dbReference type="OrthoDB" id="10355268at2759"/>
<sequence length="309" mass="32321">MAVIFRTQPLSYISACFKTFFATTPTFHRLLKEDKFKPLCQPYLLQHFHSHLRPCSMSHRSSSRGRPPSQGSFRSRSPLSYLSGSDSASQSLPLQVLSAHNQHEVPPGPFQPRGPSSLASGGAPPSITLPSAAQPLPMPPATAAPGSFVSRAPPSYVTNPAGPASVHAGSQVHSIPPQSRVGSRRGSTALGSRRSTGRGAGGPALNDPLNDLDTVRGPTGVSNPAPSVGHGQVFGGSAVHSHWVGHGPHFGEGRGGALGGVPHHRNRGDEAAQNWDESKKCMKLSAWCFLAALILSAIVIGAIEGSKKG</sequence>
<keyword evidence="2" id="KW-0472">Membrane</keyword>
<dbReference type="EMBL" id="GG704914">
    <property type="protein sequence ID" value="EAS34249.3"/>
    <property type="molecule type" value="Genomic_DNA"/>
</dbReference>
<feature type="compositionally biased region" description="Low complexity" evidence="1">
    <location>
        <begin position="184"/>
        <end position="194"/>
    </location>
</feature>
<dbReference type="RefSeq" id="XP_001245832.1">
    <property type="nucleotide sequence ID" value="XM_001245831.1"/>
</dbReference>
<feature type="compositionally biased region" description="Low complexity" evidence="1">
    <location>
        <begin position="113"/>
        <end position="126"/>
    </location>
</feature>
<dbReference type="Proteomes" id="UP000001261">
    <property type="component" value="Unassembled WGS sequence"/>
</dbReference>
<feature type="region of interest" description="Disordered" evidence="1">
    <location>
        <begin position="160"/>
        <end position="213"/>
    </location>
</feature>
<proteinExistence type="predicted"/>
<reference evidence="4" key="1">
    <citation type="journal article" date="2009" name="Genome Res.">
        <title>Comparative genomic analyses of the human fungal pathogens Coccidioides and their relatives.</title>
        <authorList>
            <person name="Sharpton T.J."/>
            <person name="Stajich J.E."/>
            <person name="Rounsley S.D."/>
            <person name="Gardner M.J."/>
            <person name="Wortman J.R."/>
            <person name="Jordar V.S."/>
            <person name="Maiti R."/>
            <person name="Kodira C.D."/>
            <person name="Neafsey D.E."/>
            <person name="Zeng Q."/>
            <person name="Hung C.-Y."/>
            <person name="McMahan C."/>
            <person name="Muszewska A."/>
            <person name="Grynberg M."/>
            <person name="Mandel M.A."/>
            <person name="Kellner E.M."/>
            <person name="Barker B.M."/>
            <person name="Galgiani J.N."/>
            <person name="Orbach M.J."/>
            <person name="Kirkland T.N."/>
            <person name="Cole G.T."/>
            <person name="Henn M.R."/>
            <person name="Birren B.W."/>
            <person name="Taylor J.W."/>
        </authorList>
    </citation>
    <scope>NUCLEOTIDE SEQUENCE [LARGE SCALE GENOMIC DNA]</scope>
    <source>
        <strain evidence="4">RS</strain>
    </source>
</reference>
<keyword evidence="2" id="KW-1133">Transmembrane helix</keyword>
<evidence type="ECO:0000256" key="1">
    <source>
        <dbReference type="SAM" id="MobiDB-lite"/>
    </source>
</evidence>
<dbReference type="OMA" id="ISACFKT"/>
<accession>J3KF75</accession>
<evidence type="ECO:0000313" key="4">
    <source>
        <dbReference type="Proteomes" id="UP000001261"/>
    </source>
</evidence>
<evidence type="ECO:0000313" key="3">
    <source>
        <dbReference type="EMBL" id="EAS34249.3"/>
    </source>
</evidence>
<feature type="region of interest" description="Disordered" evidence="1">
    <location>
        <begin position="55"/>
        <end position="87"/>
    </location>
</feature>
<feature type="compositionally biased region" description="Low complexity" evidence="1">
    <location>
        <begin position="55"/>
        <end position="78"/>
    </location>
</feature>
<dbReference type="VEuPathDB" id="FungiDB:CIMG_05273"/>
<dbReference type="AlphaFoldDB" id="J3KF75"/>
<dbReference type="InParanoid" id="J3KF75"/>
<protein>
    <submittedName>
        <fullName evidence="3">Uncharacterized protein</fullName>
    </submittedName>
</protein>